<dbReference type="AlphaFoldDB" id="A0A2X0KXG5"/>
<sequence length="77" mass="8619">MMNSNHRNPAASTEEFTTNVLITILFYELGNKPYDLLPPLSALLDQQDRELWGPKYDSDVLTGLAPLQGSEIRATLI</sequence>
<evidence type="ECO:0000313" key="2">
    <source>
        <dbReference type="Proteomes" id="UP000249723"/>
    </source>
</evidence>
<accession>A0A2X0KXG5</accession>
<dbReference type="EMBL" id="FMWP01000089">
    <property type="protein sequence ID" value="SCZ96576.1"/>
    <property type="molecule type" value="Genomic_DNA"/>
</dbReference>
<dbReference type="Proteomes" id="UP000249723">
    <property type="component" value="Unassembled WGS sequence"/>
</dbReference>
<organism evidence="1 2">
    <name type="scientific">Microbotryum saponariae</name>
    <dbReference type="NCBI Taxonomy" id="289078"/>
    <lineage>
        <taxon>Eukaryota</taxon>
        <taxon>Fungi</taxon>
        <taxon>Dikarya</taxon>
        <taxon>Basidiomycota</taxon>
        <taxon>Pucciniomycotina</taxon>
        <taxon>Microbotryomycetes</taxon>
        <taxon>Microbotryales</taxon>
        <taxon>Microbotryaceae</taxon>
        <taxon>Microbotryum</taxon>
    </lineage>
</organism>
<evidence type="ECO:0000313" key="1">
    <source>
        <dbReference type="EMBL" id="SCZ96576.1"/>
    </source>
</evidence>
<proteinExistence type="predicted"/>
<name>A0A2X0KXG5_9BASI</name>
<keyword evidence="2" id="KW-1185">Reference proteome</keyword>
<protein>
    <submittedName>
        <fullName evidence="1">BZ3500_MvSof-1268-A1-R1_Chr4-4g07442 protein</fullName>
    </submittedName>
</protein>
<gene>
    <name evidence="1" type="ORF">BZ3500_MVSOF-1268-A1-R1_CHR4-4G07442</name>
</gene>
<reference evidence="2" key="1">
    <citation type="submission" date="2016-10" db="EMBL/GenBank/DDBJ databases">
        <authorList>
            <person name="Jeantristanb JTB J.-T."/>
            <person name="Ricardo R."/>
        </authorList>
    </citation>
    <scope>NUCLEOTIDE SEQUENCE [LARGE SCALE GENOMIC DNA]</scope>
</reference>